<proteinExistence type="predicted"/>
<feature type="region of interest" description="Disordered" evidence="1">
    <location>
        <begin position="23"/>
        <end position="56"/>
    </location>
</feature>
<dbReference type="AlphaFoldDB" id="A0A0A9GCV8"/>
<evidence type="ECO:0000256" key="1">
    <source>
        <dbReference type="SAM" id="MobiDB-lite"/>
    </source>
</evidence>
<dbReference type="EMBL" id="GBRH01174986">
    <property type="protein sequence ID" value="JAE22910.1"/>
    <property type="molecule type" value="Transcribed_RNA"/>
</dbReference>
<evidence type="ECO:0000313" key="2">
    <source>
        <dbReference type="EMBL" id="JAE22910.1"/>
    </source>
</evidence>
<name>A0A0A9GCV8_ARUDO</name>
<feature type="compositionally biased region" description="Polar residues" evidence="1">
    <location>
        <begin position="33"/>
        <end position="44"/>
    </location>
</feature>
<reference evidence="2" key="2">
    <citation type="journal article" date="2015" name="Data Brief">
        <title>Shoot transcriptome of the giant reed, Arundo donax.</title>
        <authorList>
            <person name="Barrero R.A."/>
            <person name="Guerrero F.D."/>
            <person name="Moolhuijzen P."/>
            <person name="Goolsby J.A."/>
            <person name="Tidwell J."/>
            <person name="Bellgard S.E."/>
            <person name="Bellgard M.I."/>
        </authorList>
    </citation>
    <scope>NUCLEOTIDE SEQUENCE</scope>
    <source>
        <tissue evidence="2">Shoot tissue taken approximately 20 cm above the soil surface</tissue>
    </source>
</reference>
<accession>A0A0A9GCV8</accession>
<protein>
    <submittedName>
        <fullName evidence="2">Uncharacterized protein</fullName>
    </submittedName>
</protein>
<reference evidence="2" key="1">
    <citation type="submission" date="2014-09" db="EMBL/GenBank/DDBJ databases">
        <authorList>
            <person name="Magalhaes I.L.F."/>
            <person name="Oliveira U."/>
            <person name="Santos F.R."/>
            <person name="Vidigal T.H.D.A."/>
            <person name="Brescovit A.D."/>
            <person name="Santos A.J."/>
        </authorList>
    </citation>
    <scope>NUCLEOTIDE SEQUENCE</scope>
    <source>
        <tissue evidence="2">Shoot tissue taken approximately 20 cm above the soil surface</tissue>
    </source>
</reference>
<organism evidence="2">
    <name type="scientific">Arundo donax</name>
    <name type="common">Giant reed</name>
    <name type="synonym">Donax arundinaceus</name>
    <dbReference type="NCBI Taxonomy" id="35708"/>
    <lineage>
        <taxon>Eukaryota</taxon>
        <taxon>Viridiplantae</taxon>
        <taxon>Streptophyta</taxon>
        <taxon>Embryophyta</taxon>
        <taxon>Tracheophyta</taxon>
        <taxon>Spermatophyta</taxon>
        <taxon>Magnoliopsida</taxon>
        <taxon>Liliopsida</taxon>
        <taxon>Poales</taxon>
        <taxon>Poaceae</taxon>
        <taxon>PACMAD clade</taxon>
        <taxon>Arundinoideae</taxon>
        <taxon>Arundineae</taxon>
        <taxon>Arundo</taxon>
    </lineage>
</organism>
<sequence length="101" mass="10912">MNSSTSFRVPLSYVALEMIKSSKVTPSSPPLSLATNWNSLSPSGPRTPKYSRKTGREMARPSVCDCAASEAKSARRPSSSCFERALEAMAKRELEADAVEA</sequence>